<dbReference type="EMBL" id="JAPJZI010000001">
    <property type="protein sequence ID" value="MDA5400517.1"/>
    <property type="molecule type" value="Genomic_DNA"/>
</dbReference>
<name>A0A9X3ULD5_9HYPH</name>
<evidence type="ECO:0000313" key="3">
    <source>
        <dbReference type="Proteomes" id="UP001151234"/>
    </source>
</evidence>
<dbReference type="InterPro" id="IPR007410">
    <property type="entry name" value="LpqE-like"/>
</dbReference>
<keyword evidence="1" id="KW-0732">Signal</keyword>
<dbReference type="Gene3D" id="2.60.40.1890">
    <property type="entry name" value="PCu(A)C copper chaperone"/>
    <property type="match status" value="1"/>
</dbReference>
<dbReference type="AlphaFoldDB" id="A0A9X3ULD5"/>
<dbReference type="InterPro" id="IPR058248">
    <property type="entry name" value="Lxx211020-like"/>
</dbReference>
<evidence type="ECO:0000256" key="1">
    <source>
        <dbReference type="SAM" id="SignalP"/>
    </source>
</evidence>
<dbReference type="Pfam" id="PF04314">
    <property type="entry name" value="PCuAC"/>
    <property type="match status" value="1"/>
</dbReference>
<comment type="caution">
    <text evidence="2">The sequence shown here is derived from an EMBL/GenBank/DDBJ whole genome shotgun (WGS) entry which is preliminary data.</text>
</comment>
<dbReference type="RefSeq" id="WP_267992137.1">
    <property type="nucleotide sequence ID" value="NZ_JAPJZI010000001.1"/>
</dbReference>
<dbReference type="SUPFAM" id="SSF110087">
    <property type="entry name" value="DR1885-like metal-binding protein"/>
    <property type="match status" value="1"/>
</dbReference>
<organism evidence="2 3">
    <name type="scientific">Hoeflea prorocentri</name>
    <dbReference type="NCBI Taxonomy" id="1922333"/>
    <lineage>
        <taxon>Bacteria</taxon>
        <taxon>Pseudomonadati</taxon>
        <taxon>Pseudomonadota</taxon>
        <taxon>Alphaproteobacteria</taxon>
        <taxon>Hyphomicrobiales</taxon>
        <taxon>Rhizobiaceae</taxon>
        <taxon>Hoeflea</taxon>
    </lineage>
</organism>
<feature type="signal peptide" evidence="1">
    <location>
        <begin position="1"/>
        <end position="24"/>
    </location>
</feature>
<proteinExistence type="predicted"/>
<reference evidence="2" key="1">
    <citation type="submission" date="2022-11" db="EMBL/GenBank/DDBJ databases">
        <title>Draft genome sequence of Hoeflea poritis E7-10 and Hoeflea prorocentri PM5-8, separated from scleractinian coral Porites lutea and marine dinoflagellate.</title>
        <authorList>
            <person name="Zhang G."/>
            <person name="Wei Q."/>
            <person name="Cai L."/>
        </authorList>
    </citation>
    <scope>NUCLEOTIDE SEQUENCE</scope>
    <source>
        <strain evidence="2">PM5-8</strain>
    </source>
</reference>
<dbReference type="InterPro" id="IPR036182">
    <property type="entry name" value="PCuAC_sf"/>
</dbReference>
<evidence type="ECO:0000313" key="2">
    <source>
        <dbReference type="EMBL" id="MDA5400517.1"/>
    </source>
</evidence>
<dbReference type="PANTHER" id="PTHR36302:SF1">
    <property type="entry name" value="COPPER CHAPERONE PCU(A)C"/>
    <property type="match status" value="1"/>
</dbReference>
<protein>
    <submittedName>
        <fullName evidence="2">Copper chaperone PCu(A)C</fullName>
    </submittedName>
</protein>
<gene>
    <name evidence="2" type="ORF">OQ273_18225</name>
</gene>
<feature type="chain" id="PRO_5040833474" evidence="1">
    <location>
        <begin position="25"/>
        <end position="175"/>
    </location>
</feature>
<sequence>MRILKTLLAAALGAAVLAASPVLADDKMEMKPAMAMVGDLHISAPWTRAMLSGQKVGGGFLIVENKGGQDDRLVAVTTPRTDKTEIHEMAIVDDVMKMRALPDGLVIPAGETVELKPGGYHLMFMAVPEPFKEGEVVPVVLTFEKAGDVELTLPVKPAGTKAMDHGKMHHGKKTN</sequence>
<keyword evidence="3" id="KW-1185">Reference proteome</keyword>
<dbReference type="PANTHER" id="PTHR36302">
    <property type="entry name" value="BLR7088 PROTEIN"/>
    <property type="match status" value="1"/>
</dbReference>
<dbReference type="Proteomes" id="UP001151234">
    <property type="component" value="Unassembled WGS sequence"/>
</dbReference>
<accession>A0A9X3ULD5</accession>